<reference evidence="1 2" key="1">
    <citation type="submission" date="2022-10" db="EMBL/GenBank/DDBJ databases">
        <title>Identification of biosynthetic pathway for the production of the potent trypsin inhibitor radiosumin.</title>
        <authorList>
            <person name="Fewer D.P."/>
            <person name="Delbaje E."/>
            <person name="Ouyang X."/>
            <person name="Agostino P.D."/>
            <person name="Wahlsten M."/>
            <person name="Jokela J."/>
            <person name="Permi P."/>
            <person name="Haapaniemi E."/>
            <person name="Koistinen H."/>
        </authorList>
    </citation>
    <scope>NUCLEOTIDE SEQUENCE [LARGE SCALE GENOMIC DNA]</scope>
    <source>
        <strain evidence="1 2">NIES-515</strain>
    </source>
</reference>
<organism evidence="1 2">
    <name type="scientific">Plectonema radiosum NIES-515</name>
    <dbReference type="NCBI Taxonomy" id="2986073"/>
    <lineage>
        <taxon>Bacteria</taxon>
        <taxon>Bacillati</taxon>
        <taxon>Cyanobacteriota</taxon>
        <taxon>Cyanophyceae</taxon>
        <taxon>Oscillatoriophycideae</taxon>
        <taxon>Oscillatoriales</taxon>
        <taxon>Microcoleaceae</taxon>
        <taxon>Plectonema</taxon>
    </lineage>
</organism>
<comment type="caution">
    <text evidence="1">The sequence shown here is derived from an EMBL/GenBank/DDBJ whole genome shotgun (WGS) entry which is preliminary data.</text>
</comment>
<keyword evidence="2" id="KW-1185">Reference proteome</keyword>
<evidence type="ECO:0000313" key="2">
    <source>
        <dbReference type="Proteomes" id="UP001526143"/>
    </source>
</evidence>
<proteinExistence type="predicted"/>
<sequence length="40" mass="4898">MNEKVVVRSLFSKRKEIKRSHYHFGIVWAEQSNYLPSYRL</sequence>
<dbReference type="RefSeq" id="WP_263747473.1">
    <property type="nucleotide sequence ID" value="NZ_JAOWRF010000295.1"/>
</dbReference>
<evidence type="ECO:0000313" key="1">
    <source>
        <dbReference type="EMBL" id="MCV3215826.1"/>
    </source>
</evidence>
<protein>
    <recommendedName>
        <fullName evidence="3">Transposase</fullName>
    </recommendedName>
</protein>
<dbReference type="Proteomes" id="UP001526143">
    <property type="component" value="Unassembled WGS sequence"/>
</dbReference>
<name>A0ABT3B365_9CYAN</name>
<evidence type="ECO:0008006" key="3">
    <source>
        <dbReference type="Google" id="ProtNLM"/>
    </source>
</evidence>
<dbReference type="EMBL" id="JAOWRF010000295">
    <property type="protein sequence ID" value="MCV3215826.1"/>
    <property type="molecule type" value="Genomic_DNA"/>
</dbReference>
<accession>A0ABT3B365</accession>
<gene>
    <name evidence="1" type="ORF">OGM63_20335</name>
</gene>